<comment type="caution">
    <text evidence="3">The sequence shown here is derived from an EMBL/GenBank/DDBJ whole genome shotgun (WGS) entry which is preliminary data.</text>
</comment>
<evidence type="ECO:0000256" key="1">
    <source>
        <dbReference type="SAM" id="MobiDB-lite"/>
    </source>
</evidence>
<dbReference type="InterPro" id="IPR010093">
    <property type="entry name" value="SinI_DNA-bd"/>
</dbReference>
<proteinExistence type="predicted"/>
<dbReference type="NCBIfam" id="TIGR01764">
    <property type="entry name" value="excise"/>
    <property type="match status" value="1"/>
</dbReference>
<accession>A0ABP8CTB6</accession>
<sequence length="128" mass="14327">MGEPKHADQLLTIAEVAARLATSRSSVYDLFATGRLERVNIGTARKPRLRVKESALMRYIERSTLLPVPARTMNRPPALRHHRQYVNRGTVHQPRAPRREGDGAPGRPPGVPDSYEIREGRGQDLSAQ</sequence>
<organism evidence="3 4">
    <name type="scientific">Dactylosporangium darangshiense</name>
    <dbReference type="NCBI Taxonomy" id="579108"/>
    <lineage>
        <taxon>Bacteria</taxon>
        <taxon>Bacillati</taxon>
        <taxon>Actinomycetota</taxon>
        <taxon>Actinomycetes</taxon>
        <taxon>Micromonosporales</taxon>
        <taxon>Micromonosporaceae</taxon>
        <taxon>Dactylosporangium</taxon>
    </lineage>
</organism>
<dbReference type="EMBL" id="BAABAT010000001">
    <property type="protein sequence ID" value="GAA4243133.1"/>
    <property type="molecule type" value="Genomic_DNA"/>
</dbReference>
<evidence type="ECO:0000259" key="2">
    <source>
        <dbReference type="Pfam" id="PF12728"/>
    </source>
</evidence>
<keyword evidence="4" id="KW-1185">Reference proteome</keyword>
<dbReference type="Pfam" id="PF12728">
    <property type="entry name" value="HTH_17"/>
    <property type="match status" value="1"/>
</dbReference>
<evidence type="ECO:0000313" key="3">
    <source>
        <dbReference type="EMBL" id="GAA4243133.1"/>
    </source>
</evidence>
<feature type="region of interest" description="Disordered" evidence="1">
    <location>
        <begin position="70"/>
        <end position="128"/>
    </location>
</feature>
<gene>
    <name evidence="3" type="ORF">GCM10022255_000910</name>
</gene>
<dbReference type="RefSeq" id="WP_345119949.1">
    <property type="nucleotide sequence ID" value="NZ_BAABAT010000001.1"/>
</dbReference>
<dbReference type="InterPro" id="IPR041657">
    <property type="entry name" value="HTH_17"/>
</dbReference>
<protein>
    <recommendedName>
        <fullName evidence="2">Helix-turn-helix domain-containing protein</fullName>
    </recommendedName>
</protein>
<name>A0ABP8CTB6_9ACTN</name>
<feature type="domain" description="Helix-turn-helix" evidence="2">
    <location>
        <begin position="10"/>
        <end position="62"/>
    </location>
</feature>
<evidence type="ECO:0000313" key="4">
    <source>
        <dbReference type="Proteomes" id="UP001500620"/>
    </source>
</evidence>
<reference evidence="4" key="1">
    <citation type="journal article" date="2019" name="Int. J. Syst. Evol. Microbiol.">
        <title>The Global Catalogue of Microorganisms (GCM) 10K type strain sequencing project: providing services to taxonomists for standard genome sequencing and annotation.</title>
        <authorList>
            <consortium name="The Broad Institute Genomics Platform"/>
            <consortium name="The Broad Institute Genome Sequencing Center for Infectious Disease"/>
            <person name="Wu L."/>
            <person name="Ma J."/>
        </authorList>
    </citation>
    <scope>NUCLEOTIDE SEQUENCE [LARGE SCALE GENOMIC DNA]</scope>
    <source>
        <strain evidence="4">JCM 17441</strain>
    </source>
</reference>
<dbReference type="Proteomes" id="UP001500620">
    <property type="component" value="Unassembled WGS sequence"/>
</dbReference>